<feature type="region of interest" description="Disordered" evidence="1">
    <location>
        <begin position="1"/>
        <end position="57"/>
    </location>
</feature>
<reference evidence="2 3" key="1">
    <citation type="journal article" date="2013" name="BMC Genomics">
        <title>The miniature genome of a carnivorous plant Genlisea aurea contains a low number of genes and short non-coding sequences.</title>
        <authorList>
            <person name="Leushkin E.V."/>
            <person name="Sutormin R.A."/>
            <person name="Nabieva E.R."/>
            <person name="Penin A.A."/>
            <person name="Kondrashov A.S."/>
            <person name="Logacheva M.D."/>
        </authorList>
    </citation>
    <scope>NUCLEOTIDE SEQUENCE [LARGE SCALE GENOMIC DNA]</scope>
</reference>
<evidence type="ECO:0000256" key="1">
    <source>
        <dbReference type="SAM" id="MobiDB-lite"/>
    </source>
</evidence>
<name>S8CKF3_9LAMI</name>
<dbReference type="Proteomes" id="UP000015453">
    <property type="component" value="Unassembled WGS sequence"/>
</dbReference>
<dbReference type="AlphaFoldDB" id="S8CKF3"/>
<feature type="compositionally biased region" description="Pro residues" evidence="1">
    <location>
        <begin position="37"/>
        <end position="46"/>
    </location>
</feature>
<sequence length="57" mass="6151">SSTSHLLYYGDGSGSVSVPFQWESQPGTPKHTMSCRPLPPLAPPPPYHRESSPEGSK</sequence>
<feature type="compositionally biased region" description="Basic and acidic residues" evidence="1">
    <location>
        <begin position="47"/>
        <end position="57"/>
    </location>
</feature>
<comment type="caution">
    <text evidence="2">The sequence shown here is derived from an EMBL/GenBank/DDBJ whole genome shotgun (WGS) entry which is preliminary data.</text>
</comment>
<evidence type="ECO:0000313" key="2">
    <source>
        <dbReference type="EMBL" id="EPS67185.1"/>
    </source>
</evidence>
<dbReference type="PANTHER" id="PTHR33257:SF4">
    <property type="entry name" value="EXPRESSED PROTEIN"/>
    <property type="match status" value="1"/>
</dbReference>
<evidence type="ECO:0000313" key="3">
    <source>
        <dbReference type="Proteomes" id="UP000015453"/>
    </source>
</evidence>
<proteinExistence type="predicted"/>
<dbReference type="EMBL" id="AUSU01003250">
    <property type="protein sequence ID" value="EPS67185.1"/>
    <property type="molecule type" value="Genomic_DNA"/>
</dbReference>
<keyword evidence="3" id="KW-1185">Reference proteome</keyword>
<gene>
    <name evidence="2" type="ORF">M569_07593</name>
</gene>
<protein>
    <submittedName>
        <fullName evidence="2">Uncharacterized protein</fullName>
    </submittedName>
</protein>
<feature type="compositionally biased region" description="Polar residues" evidence="1">
    <location>
        <begin position="14"/>
        <end position="27"/>
    </location>
</feature>
<dbReference type="OrthoDB" id="691043at2759"/>
<dbReference type="PANTHER" id="PTHR33257">
    <property type="entry name" value="OS05G0165500 PROTEIN"/>
    <property type="match status" value="1"/>
</dbReference>
<organism evidence="2 3">
    <name type="scientific">Genlisea aurea</name>
    <dbReference type="NCBI Taxonomy" id="192259"/>
    <lineage>
        <taxon>Eukaryota</taxon>
        <taxon>Viridiplantae</taxon>
        <taxon>Streptophyta</taxon>
        <taxon>Embryophyta</taxon>
        <taxon>Tracheophyta</taxon>
        <taxon>Spermatophyta</taxon>
        <taxon>Magnoliopsida</taxon>
        <taxon>eudicotyledons</taxon>
        <taxon>Gunneridae</taxon>
        <taxon>Pentapetalae</taxon>
        <taxon>asterids</taxon>
        <taxon>lamiids</taxon>
        <taxon>Lamiales</taxon>
        <taxon>Lentibulariaceae</taxon>
        <taxon>Genlisea</taxon>
    </lineage>
</organism>
<accession>S8CKF3</accession>
<feature type="non-terminal residue" evidence="2">
    <location>
        <position position="1"/>
    </location>
</feature>
<feature type="non-terminal residue" evidence="2">
    <location>
        <position position="57"/>
    </location>
</feature>